<proteinExistence type="predicted"/>
<evidence type="ECO:0000313" key="3">
    <source>
        <dbReference type="Proteomes" id="UP001293254"/>
    </source>
</evidence>
<dbReference type="PANTHER" id="PTHR47723:SF19">
    <property type="entry name" value="POLYNUCLEOTIDYL TRANSFERASE, RIBONUCLEASE H-LIKE SUPERFAMILY PROTEIN"/>
    <property type="match status" value="1"/>
</dbReference>
<name>A0AAE1YMM6_9LAMI</name>
<gene>
    <name evidence="2" type="ORF">Salat_1063800</name>
</gene>
<protein>
    <recommendedName>
        <fullName evidence="4">RNase H type-1 domain-containing protein</fullName>
    </recommendedName>
</protein>
<evidence type="ECO:0000256" key="1">
    <source>
        <dbReference type="SAM" id="SignalP"/>
    </source>
</evidence>
<reference evidence="2" key="2">
    <citation type="journal article" date="2024" name="Plant">
        <title>Genomic evolution and insights into agronomic trait innovations of Sesamum species.</title>
        <authorList>
            <person name="Miao H."/>
            <person name="Wang L."/>
            <person name="Qu L."/>
            <person name="Liu H."/>
            <person name="Sun Y."/>
            <person name="Le M."/>
            <person name="Wang Q."/>
            <person name="Wei S."/>
            <person name="Zheng Y."/>
            <person name="Lin W."/>
            <person name="Duan Y."/>
            <person name="Cao H."/>
            <person name="Xiong S."/>
            <person name="Wang X."/>
            <person name="Wei L."/>
            <person name="Li C."/>
            <person name="Ma Q."/>
            <person name="Ju M."/>
            <person name="Zhao R."/>
            <person name="Li G."/>
            <person name="Mu C."/>
            <person name="Tian Q."/>
            <person name="Mei H."/>
            <person name="Zhang T."/>
            <person name="Gao T."/>
            <person name="Zhang H."/>
        </authorList>
    </citation>
    <scope>NUCLEOTIDE SEQUENCE</scope>
    <source>
        <strain evidence="2">3651</strain>
    </source>
</reference>
<dbReference type="PANTHER" id="PTHR47723">
    <property type="entry name" value="OS05G0353850 PROTEIN"/>
    <property type="match status" value="1"/>
</dbReference>
<evidence type="ECO:0000313" key="2">
    <source>
        <dbReference type="EMBL" id="KAK4433016.1"/>
    </source>
</evidence>
<dbReference type="EMBL" id="JACGWO010000003">
    <property type="protein sequence ID" value="KAK4433016.1"/>
    <property type="molecule type" value="Genomic_DNA"/>
</dbReference>
<dbReference type="Proteomes" id="UP001293254">
    <property type="component" value="Unassembled WGS sequence"/>
</dbReference>
<reference evidence="2" key="1">
    <citation type="submission" date="2020-06" db="EMBL/GenBank/DDBJ databases">
        <authorList>
            <person name="Li T."/>
            <person name="Hu X."/>
            <person name="Zhang T."/>
            <person name="Song X."/>
            <person name="Zhang H."/>
            <person name="Dai N."/>
            <person name="Sheng W."/>
            <person name="Hou X."/>
            <person name="Wei L."/>
        </authorList>
    </citation>
    <scope>NUCLEOTIDE SEQUENCE</scope>
    <source>
        <strain evidence="2">3651</strain>
        <tissue evidence="2">Leaf</tissue>
    </source>
</reference>
<evidence type="ECO:0008006" key="4">
    <source>
        <dbReference type="Google" id="ProtNLM"/>
    </source>
</evidence>
<sequence>MQWRYLFLAVVWCLWRARNMFIMEGKEESMREIIFSVKKLALDLENSFPATTIVATNKTGISWRKPEKGWWKLNTDGSFVASTNWAAAGGLLRDEHGKWVWDLVGTWPAYNDRGRQILSDSIGESQLRKFVQDAREEEKVRRMR</sequence>
<accession>A0AAE1YMM6</accession>
<keyword evidence="1" id="KW-0732">Signal</keyword>
<feature type="signal peptide" evidence="1">
    <location>
        <begin position="1"/>
        <end position="19"/>
    </location>
</feature>
<feature type="chain" id="PRO_5042172530" description="RNase H type-1 domain-containing protein" evidence="1">
    <location>
        <begin position="20"/>
        <end position="144"/>
    </location>
</feature>
<organism evidence="2 3">
    <name type="scientific">Sesamum alatum</name>
    <dbReference type="NCBI Taxonomy" id="300844"/>
    <lineage>
        <taxon>Eukaryota</taxon>
        <taxon>Viridiplantae</taxon>
        <taxon>Streptophyta</taxon>
        <taxon>Embryophyta</taxon>
        <taxon>Tracheophyta</taxon>
        <taxon>Spermatophyta</taxon>
        <taxon>Magnoliopsida</taxon>
        <taxon>eudicotyledons</taxon>
        <taxon>Gunneridae</taxon>
        <taxon>Pentapetalae</taxon>
        <taxon>asterids</taxon>
        <taxon>lamiids</taxon>
        <taxon>Lamiales</taxon>
        <taxon>Pedaliaceae</taxon>
        <taxon>Sesamum</taxon>
    </lineage>
</organism>
<keyword evidence="3" id="KW-1185">Reference proteome</keyword>
<dbReference type="AlphaFoldDB" id="A0AAE1YMM6"/>
<dbReference type="InterPro" id="IPR053151">
    <property type="entry name" value="RNase_H-like"/>
</dbReference>
<comment type="caution">
    <text evidence="2">The sequence shown here is derived from an EMBL/GenBank/DDBJ whole genome shotgun (WGS) entry which is preliminary data.</text>
</comment>